<reference evidence="2 3" key="2">
    <citation type="submission" date="2016-12" db="EMBL/GenBank/DDBJ databases">
        <title>Draft Genome Sequence of Cystobacter ferrugineus Strain Cbfe23.</title>
        <authorList>
            <person name="Akbar S."/>
            <person name="Dowd S.E."/>
            <person name="Stevens D.C."/>
        </authorList>
    </citation>
    <scope>NUCLEOTIDE SEQUENCE [LARGE SCALE GENOMIC DNA]</scope>
    <source>
        <strain evidence="2 3">Cbfe23</strain>
    </source>
</reference>
<feature type="compositionally biased region" description="Pro residues" evidence="1">
    <location>
        <begin position="1"/>
        <end position="13"/>
    </location>
</feature>
<keyword evidence="3" id="KW-1185">Reference proteome</keyword>
<dbReference type="Proteomes" id="UP000182229">
    <property type="component" value="Unassembled WGS sequence"/>
</dbReference>
<protein>
    <submittedName>
        <fullName evidence="2">Uncharacterized protein</fullName>
    </submittedName>
</protein>
<evidence type="ECO:0000313" key="2">
    <source>
        <dbReference type="EMBL" id="OJH41196.1"/>
    </source>
</evidence>
<gene>
    <name evidence="2" type="ORF">BON30_09945</name>
</gene>
<feature type="region of interest" description="Disordered" evidence="1">
    <location>
        <begin position="63"/>
        <end position="105"/>
    </location>
</feature>
<feature type="compositionally biased region" description="Basic and acidic residues" evidence="1">
    <location>
        <begin position="146"/>
        <end position="159"/>
    </location>
</feature>
<accession>A0A1L9BG57</accession>
<sequence>MPKIGPKPPPMEPPSTSQTRGAPKKEWKRPPRPEDSPVPVIGVFVRGGYDGKALKYDKNVIDSISVPEGNPKPLVKLLPAGADGKSIPELARQRKESQKDPNGALKGINHLFVFGSLTANDAQVKSKRSQDPADKDFNRVKQNPTNEKEELNKLEHTSRTEYEETLLEAALNDKANKASITGVCAGAWTVGKAIGSKVEVLTAQEREQFDWNDDKDNYNENPIKATPGTAFHGLAQKVNQGDTINNTATSFWAALGAKESKDGKLELEQAPPSNHSKGAPRNPNDHVVVSGVSTTKAGYKIPMVMEPKPGAKNNVQLYQYHPDADMEKVMSDPYYARPGHADSKTVEASRRTLKENLRDTQIRLDRDAVLAEIEQKVPKKE</sequence>
<dbReference type="EMBL" id="MPIN01000002">
    <property type="protein sequence ID" value="OJH41196.1"/>
    <property type="molecule type" value="Genomic_DNA"/>
</dbReference>
<feature type="compositionally biased region" description="Basic and acidic residues" evidence="1">
    <location>
        <begin position="23"/>
        <end position="35"/>
    </location>
</feature>
<proteinExistence type="predicted"/>
<comment type="caution">
    <text evidence="2">The sequence shown here is derived from an EMBL/GenBank/DDBJ whole genome shotgun (WGS) entry which is preliminary data.</text>
</comment>
<feature type="region of interest" description="Disordered" evidence="1">
    <location>
        <begin position="1"/>
        <end position="40"/>
    </location>
</feature>
<dbReference type="AlphaFoldDB" id="A0A1L9BG57"/>
<reference evidence="3" key="1">
    <citation type="submission" date="2016-11" db="EMBL/GenBank/DDBJ databases">
        <authorList>
            <person name="Shukria A."/>
            <person name="Stevens D.C."/>
        </authorList>
    </citation>
    <scope>NUCLEOTIDE SEQUENCE [LARGE SCALE GENOMIC DNA]</scope>
    <source>
        <strain evidence="3">Cbfe23</strain>
    </source>
</reference>
<evidence type="ECO:0000313" key="3">
    <source>
        <dbReference type="Proteomes" id="UP000182229"/>
    </source>
</evidence>
<evidence type="ECO:0000256" key="1">
    <source>
        <dbReference type="SAM" id="MobiDB-lite"/>
    </source>
</evidence>
<dbReference type="RefSeq" id="WP_071897629.1">
    <property type="nucleotide sequence ID" value="NZ_MPIN01000002.1"/>
</dbReference>
<dbReference type="InterPro" id="IPR029062">
    <property type="entry name" value="Class_I_gatase-like"/>
</dbReference>
<name>A0A1L9BG57_9BACT</name>
<dbReference type="Gene3D" id="3.40.50.880">
    <property type="match status" value="1"/>
</dbReference>
<organism evidence="2 3">
    <name type="scientific">Cystobacter ferrugineus</name>
    <dbReference type="NCBI Taxonomy" id="83449"/>
    <lineage>
        <taxon>Bacteria</taxon>
        <taxon>Pseudomonadati</taxon>
        <taxon>Myxococcota</taxon>
        <taxon>Myxococcia</taxon>
        <taxon>Myxococcales</taxon>
        <taxon>Cystobacterineae</taxon>
        <taxon>Archangiaceae</taxon>
        <taxon>Cystobacter</taxon>
    </lineage>
</organism>
<feature type="compositionally biased region" description="Basic and acidic residues" evidence="1">
    <location>
        <begin position="128"/>
        <end position="139"/>
    </location>
</feature>
<feature type="region of interest" description="Disordered" evidence="1">
    <location>
        <begin position="122"/>
        <end position="159"/>
    </location>
</feature>